<organism evidence="7">
    <name type="scientific">Schlesneria paludicola</name>
    <dbReference type="NCBI Taxonomy" id="360056"/>
    <lineage>
        <taxon>Bacteria</taxon>
        <taxon>Pseudomonadati</taxon>
        <taxon>Planctomycetota</taxon>
        <taxon>Planctomycetia</taxon>
        <taxon>Planctomycetales</taxon>
        <taxon>Planctomycetaceae</taxon>
        <taxon>Schlesneria</taxon>
    </lineage>
</organism>
<accession>A0A7C4QRL0</accession>
<evidence type="ECO:0000256" key="5">
    <source>
        <dbReference type="PIRSR" id="PIRSR600101-2"/>
    </source>
</evidence>
<dbReference type="PANTHER" id="PTHR43881">
    <property type="entry name" value="GAMMA-GLUTAMYLTRANSPEPTIDASE (AFU_ORTHOLOGUE AFUA_4G13580)"/>
    <property type="match status" value="1"/>
</dbReference>
<dbReference type="Gene3D" id="1.10.246.130">
    <property type="match status" value="1"/>
</dbReference>
<gene>
    <name evidence="7" type="primary">ggt</name>
    <name evidence="7" type="ORF">ENS64_17195</name>
</gene>
<dbReference type="GO" id="GO:0006751">
    <property type="term" value="P:glutathione catabolic process"/>
    <property type="evidence" value="ECO:0007669"/>
    <property type="project" value="UniProtKB-UniRule"/>
</dbReference>
<evidence type="ECO:0000313" key="7">
    <source>
        <dbReference type="EMBL" id="HGT40983.1"/>
    </source>
</evidence>
<dbReference type="InterPro" id="IPR000101">
    <property type="entry name" value="GGT_peptidase"/>
</dbReference>
<comment type="catalytic activity">
    <reaction evidence="3 6">
        <text>an N-terminal (5-L-glutamyl)-[peptide] + an alpha-amino acid = 5-L-glutamyl amino acid + an N-terminal L-alpha-aminoacyl-[peptide]</text>
        <dbReference type="Rhea" id="RHEA:23904"/>
        <dbReference type="Rhea" id="RHEA-COMP:9780"/>
        <dbReference type="Rhea" id="RHEA-COMP:9795"/>
        <dbReference type="ChEBI" id="CHEBI:77644"/>
        <dbReference type="ChEBI" id="CHEBI:78597"/>
        <dbReference type="ChEBI" id="CHEBI:78599"/>
        <dbReference type="ChEBI" id="CHEBI:78608"/>
        <dbReference type="EC" id="2.3.2.2"/>
    </reaction>
</comment>
<comment type="subunit">
    <text evidence="6">This enzyme consists of two polypeptide chains, which are synthesized in precursor form from a single polypeptide.</text>
</comment>
<keyword evidence="6" id="KW-0378">Hydrolase</keyword>
<dbReference type="GO" id="GO:0103068">
    <property type="term" value="F:leukotriene C4 gamma-glutamyl transferase activity"/>
    <property type="evidence" value="ECO:0007669"/>
    <property type="project" value="UniProtKB-EC"/>
</dbReference>
<evidence type="ECO:0000256" key="3">
    <source>
        <dbReference type="ARBA" id="ARBA00047417"/>
    </source>
</evidence>
<dbReference type="InterPro" id="IPR029055">
    <property type="entry name" value="Ntn_hydrolases_N"/>
</dbReference>
<dbReference type="UniPathway" id="UPA00204"/>
<dbReference type="InterPro" id="IPR043138">
    <property type="entry name" value="GGT_lsub"/>
</dbReference>
<dbReference type="PRINTS" id="PR01210">
    <property type="entry name" value="GGTRANSPTASE"/>
</dbReference>
<dbReference type="Pfam" id="PF01019">
    <property type="entry name" value="G_glu_transpept"/>
    <property type="match status" value="1"/>
</dbReference>
<dbReference type="NCBIfam" id="TIGR00066">
    <property type="entry name" value="g_glut_trans"/>
    <property type="match status" value="1"/>
</dbReference>
<comment type="PTM">
    <text evidence="6">Cleaved by autocatalysis into a large and a small subunit.</text>
</comment>
<keyword evidence="6 7" id="KW-0808">Transferase</keyword>
<comment type="similarity">
    <text evidence="6">Belongs to the gamma-glutamyltransferase family.</text>
</comment>
<dbReference type="SUPFAM" id="SSF56235">
    <property type="entry name" value="N-terminal nucleophile aminohydrolases (Ntn hydrolases)"/>
    <property type="match status" value="1"/>
</dbReference>
<dbReference type="AlphaFoldDB" id="A0A7C4QRL0"/>
<feature type="binding site" evidence="5">
    <location>
        <position position="460"/>
    </location>
    <ligand>
        <name>L-glutamate</name>
        <dbReference type="ChEBI" id="CHEBI:29985"/>
    </ligand>
</feature>
<comment type="catalytic activity">
    <reaction evidence="1 6">
        <text>an S-substituted glutathione + H2O = an S-substituted L-cysteinylglycine + L-glutamate</text>
        <dbReference type="Rhea" id="RHEA:59468"/>
        <dbReference type="ChEBI" id="CHEBI:15377"/>
        <dbReference type="ChEBI" id="CHEBI:29985"/>
        <dbReference type="ChEBI" id="CHEBI:90779"/>
        <dbReference type="ChEBI" id="CHEBI:143103"/>
        <dbReference type="EC" id="3.4.19.13"/>
    </reaction>
</comment>
<comment type="caution">
    <text evidence="7">The sequence shown here is derived from an EMBL/GenBank/DDBJ whole genome shotgun (WGS) entry which is preliminary data.</text>
</comment>
<protein>
    <recommendedName>
        <fullName evidence="6">Glutathione hydrolase proenzyme</fullName>
        <ecNumber evidence="6">2.3.2.2</ecNumber>
        <ecNumber evidence="6">3.4.19.13</ecNumber>
    </recommendedName>
    <component>
        <recommendedName>
            <fullName evidence="6">Glutathione hydrolase large chain</fullName>
        </recommendedName>
    </component>
    <component>
        <recommendedName>
            <fullName evidence="6">Glutathione hydrolase small chain</fullName>
        </recommendedName>
    </component>
</protein>
<dbReference type="EC" id="3.4.19.13" evidence="6"/>
<feature type="active site" description="Nucleophile" evidence="4">
    <location>
        <position position="377"/>
    </location>
</feature>
<reference evidence="7" key="1">
    <citation type="journal article" date="2020" name="mSystems">
        <title>Genome- and Community-Level Interaction Insights into Carbon Utilization and Element Cycling Functions of Hydrothermarchaeota in Hydrothermal Sediment.</title>
        <authorList>
            <person name="Zhou Z."/>
            <person name="Liu Y."/>
            <person name="Xu W."/>
            <person name="Pan J."/>
            <person name="Luo Z.H."/>
            <person name="Li M."/>
        </authorList>
    </citation>
    <scope>NUCLEOTIDE SEQUENCE [LARGE SCALE GENOMIC DNA]</scope>
    <source>
        <strain evidence="7">SpSt-508</strain>
    </source>
</reference>
<keyword evidence="6" id="KW-0865">Zymogen</keyword>
<keyword evidence="6" id="KW-0317">Glutathione biosynthesis</keyword>
<dbReference type="InterPro" id="IPR043137">
    <property type="entry name" value="GGT_ssub_C"/>
</dbReference>
<dbReference type="GO" id="GO:0036374">
    <property type="term" value="F:glutathione hydrolase activity"/>
    <property type="evidence" value="ECO:0007669"/>
    <property type="project" value="UniProtKB-UniRule"/>
</dbReference>
<dbReference type="InterPro" id="IPR052896">
    <property type="entry name" value="GGT-like_enzyme"/>
</dbReference>
<dbReference type="EC" id="2.3.2.2" evidence="6"/>
<keyword evidence="6 7" id="KW-0012">Acyltransferase</keyword>
<proteinExistence type="inferred from homology"/>
<comment type="pathway">
    <text evidence="6">Sulfur metabolism; glutathione metabolism.</text>
</comment>
<evidence type="ECO:0000256" key="4">
    <source>
        <dbReference type="PIRSR" id="PIRSR600101-1"/>
    </source>
</evidence>
<dbReference type="PANTHER" id="PTHR43881:SF1">
    <property type="entry name" value="GAMMA-GLUTAMYLTRANSPEPTIDASE (AFU_ORTHOLOGUE AFUA_4G13580)"/>
    <property type="match status" value="1"/>
</dbReference>
<evidence type="ECO:0000256" key="6">
    <source>
        <dbReference type="RuleBase" id="RU368036"/>
    </source>
</evidence>
<evidence type="ECO:0000256" key="2">
    <source>
        <dbReference type="ARBA" id="ARBA00001089"/>
    </source>
</evidence>
<dbReference type="Gene3D" id="3.60.20.40">
    <property type="match status" value="1"/>
</dbReference>
<sequence>MRHGLAFMMACGTVLSGIRAAEFDRPIAPGHQSRSVVIARHGMVATSQPLAAQAGLDVLKAGGNAVDAAIAVNAMLGVVEPMSCGIGGDLFAIVWDANTRRVYGLNASGRSPQALSRQVFAEKNLAQIPEYGPLSWSVPGCVDGWHELLQRFGSRPLAELLQPAIEAAEQGFPVSEIIAASWRGSERLLKEWPDAARVYLPGGRAPETGELVTLPELAASYRLIAQGGRDAFYRGPIAQEIVRFSAQHGGYFTLADFTEHTSEWVDPVSTNYRGHTVWELPPNGQGIAALQMLNILEGYDLRSLGPKSADYVHLFVEAKKLAFADRARFYADMAFSQVPVAELISPAYAATRRALIDPQRAALDYPPGNPQLAHADTVYLTVVDQQRNCCSLIQSLYYGFGSQVVPGKVGFALQNRGNLFALDEQHPNRLEPRKRPFHTIIPALVTKDGLPWFCFGVMGGDMQAQGHVQVLVNMIDFGMNPQAAGDAARIRHDGSPTPTGLPAEPNGGTVYLESGFPPETRAQLAAWGHQVRETQGSFGGYQGIWIDWKHGVLHGASDPRKDGAAVGY</sequence>
<name>A0A7C4QRL0_9PLAN</name>
<evidence type="ECO:0000256" key="1">
    <source>
        <dbReference type="ARBA" id="ARBA00001049"/>
    </source>
</evidence>
<dbReference type="EMBL" id="DSVQ01000019">
    <property type="protein sequence ID" value="HGT40983.1"/>
    <property type="molecule type" value="Genomic_DNA"/>
</dbReference>
<comment type="catalytic activity">
    <reaction evidence="2 6">
        <text>glutathione + H2O = L-cysteinylglycine + L-glutamate</text>
        <dbReference type="Rhea" id="RHEA:28807"/>
        <dbReference type="ChEBI" id="CHEBI:15377"/>
        <dbReference type="ChEBI" id="CHEBI:29985"/>
        <dbReference type="ChEBI" id="CHEBI:57925"/>
        <dbReference type="ChEBI" id="CHEBI:61694"/>
        <dbReference type="EC" id="3.4.19.13"/>
    </reaction>
</comment>
<dbReference type="GO" id="GO:0006750">
    <property type="term" value="P:glutathione biosynthetic process"/>
    <property type="evidence" value="ECO:0007669"/>
    <property type="project" value="UniProtKB-KW"/>
</dbReference>